<sequence length="109" mass="12308">MTWRKTKAAAQQFHELPSEIRLTGRQQIGVRVRRMANATEECEVKICEVGGEGLFLPLFGDAEQVWPSGLRGFLYLIGLLWTFIGVAPWICEFAGRRKTVIDEGNQVTI</sequence>
<comment type="caution">
    <text evidence="2">The sequence shown here is derived from an EMBL/GenBank/DDBJ whole genome shotgun (WGS) entry which is preliminary data.</text>
</comment>
<protein>
    <submittedName>
        <fullName evidence="2">Uncharacterized protein</fullName>
    </submittedName>
</protein>
<feature type="transmembrane region" description="Helical" evidence="1">
    <location>
        <begin position="73"/>
        <end position="91"/>
    </location>
</feature>
<reference evidence="2 3" key="1">
    <citation type="submission" date="2024-02" db="EMBL/GenBank/DDBJ databases">
        <authorList>
            <person name="Chen Y."/>
            <person name="Shah S."/>
            <person name="Dougan E. K."/>
            <person name="Thang M."/>
            <person name="Chan C."/>
        </authorList>
    </citation>
    <scope>NUCLEOTIDE SEQUENCE [LARGE SCALE GENOMIC DNA]</scope>
</reference>
<proteinExistence type="predicted"/>
<keyword evidence="3" id="KW-1185">Reference proteome</keyword>
<dbReference type="Proteomes" id="UP001642484">
    <property type="component" value="Unassembled WGS sequence"/>
</dbReference>
<evidence type="ECO:0000313" key="3">
    <source>
        <dbReference type="Proteomes" id="UP001642484"/>
    </source>
</evidence>
<keyword evidence="1" id="KW-0812">Transmembrane</keyword>
<dbReference type="EMBL" id="CAXAMN010008113">
    <property type="protein sequence ID" value="CAK9024007.1"/>
    <property type="molecule type" value="Genomic_DNA"/>
</dbReference>
<evidence type="ECO:0000313" key="2">
    <source>
        <dbReference type="EMBL" id="CAK9024007.1"/>
    </source>
</evidence>
<evidence type="ECO:0000256" key="1">
    <source>
        <dbReference type="SAM" id="Phobius"/>
    </source>
</evidence>
<organism evidence="2 3">
    <name type="scientific">Durusdinium trenchii</name>
    <dbReference type="NCBI Taxonomy" id="1381693"/>
    <lineage>
        <taxon>Eukaryota</taxon>
        <taxon>Sar</taxon>
        <taxon>Alveolata</taxon>
        <taxon>Dinophyceae</taxon>
        <taxon>Suessiales</taxon>
        <taxon>Symbiodiniaceae</taxon>
        <taxon>Durusdinium</taxon>
    </lineage>
</organism>
<name>A0ABP0KD71_9DINO</name>
<keyword evidence="1" id="KW-1133">Transmembrane helix</keyword>
<accession>A0ABP0KD71</accession>
<gene>
    <name evidence="2" type="ORF">CCMP2556_LOCUS15444</name>
</gene>
<keyword evidence="1" id="KW-0472">Membrane</keyword>